<feature type="compositionally biased region" description="Basic and acidic residues" evidence="1">
    <location>
        <begin position="95"/>
        <end position="114"/>
    </location>
</feature>
<keyword evidence="3" id="KW-1185">Reference proteome</keyword>
<feature type="region of interest" description="Disordered" evidence="1">
    <location>
        <begin position="95"/>
        <end position="126"/>
    </location>
</feature>
<evidence type="ECO:0000313" key="2">
    <source>
        <dbReference type="EMBL" id="TFL05185.1"/>
    </source>
</evidence>
<name>A0A5C3QT75_9AGAR</name>
<accession>A0A5C3QT75</accession>
<sequence length="126" mass="13994">MARAQELSQALQESPGLAHIAVITGEPGQVTQPSQDTPGTQQERWVILENHFWRYVYGMSASLMLQEFINVGLAALGVEPTGAQKYIGKLWHTKMDGSHATRESRSFRERREEPPVGWGTSNSPST</sequence>
<dbReference type="EMBL" id="ML178817">
    <property type="protein sequence ID" value="TFL05185.1"/>
    <property type="molecule type" value="Genomic_DNA"/>
</dbReference>
<evidence type="ECO:0000313" key="3">
    <source>
        <dbReference type="Proteomes" id="UP000305067"/>
    </source>
</evidence>
<dbReference type="AlphaFoldDB" id="A0A5C3QT75"/>
<reference evidence="2 3" key="1">
    <citation type="journal article" date="2019" name="Nat. Ecol. Evol.">
        <title>Megaphylogeny resolves global patterns of mushroom evolution.</title>
        <authorList>
            <person name="Varga T."/>
            <person name="Krizsan K."/>
            <person name="Foldi C."/>
            <person name="Dima B."/>
            <person name="Sanchez-Garcia M."/>
            <person name="Sanchez-Ramirez S."/>
            <person name="Szollosi G.J."/>
            <person name="Szarkandi J.G."/>
            <person name="Papp V."/>
            <person name="Albert L."/>
            <person name="Andreopoulos W."/>
            <person name="Angelini C."/>
            <person name="Antonin V."/>
            <person name="Barry K.W."/>
            <person name="Bougher N.L."/>
            <person name="Buchanan P."/>
            <person name="Buyck B."/>
            <person name="Bense V."/>
            <person name="Catcheside P."/>
            <person name="Chovatia M."/>
            <person name="Cooper J."/>
            <person name="Damon W."/>
            <person name="Desjardin D."/>
            <person name="Finy P."/>
            <person name="Geml J."/>
            <person name="Haridas S."/>
            <person name="Hughes K."/>
            <person name="Justo A."/>
            <person name="Karasinski D."/>
            <person name="Kautmanova I."/>
            <person name="Kiss B."/>
            <person name="Kocsube S."/>
            <person name="Kotiranta H."/>
            <person name="LaButti K.M."/>
            <person name="Lechner B.E."/>
            <person name="Liimatainen K."/>
            <person name="Lipzen A."/>
            <person name="Lukacs Z."/>
            <person name="Mihaltcheva S."/>
            <person name="Morgado L.N."/>
            <person name="Niskanen T."/>
            <person name="Noordeloos M.E."/>
            <person name="Ohm R.A."/>
            <person name="Ortiz-Santana B."/>
            <person name="Ovrebo C."/>
            <person name="Racz N."/>
            <person name="Riley R."/>
            <person name="Savchenko A."/>
            <person name="Shiryaev A."/>
            <person name="Soop K."/>
            <person name="Spirin V."/>
            <person name="Szebenyi C."/>
            <person name="Tomsovsky M."/>
            <person name="Tulloss R.E."/>
            <person name="Uehling J."/>
            <person name="Grigoriev I.V."/>
            <person name="Vagvolgyi C."/>
            <person name="Papp T."/>
            <person name="Martin F.M."/>
            <person name="Miettinen O."/>
            <person name="Hibbett D.S."/>
            <person name="Nagy L.G."/>
        </authorList>
    </citation>
    <scope>NUCLEOTIDE SEQUENCE [LARGE SCALE GENOMIC DNA]</scope>
    <source>
        <strain evidence="2 3">CBS 309.79</strain>
    </source>
</reference>
<organism evidence="2 3">
    <name type="scientific">Pterulicium gracile</name>
    <dbReference type="NCBI Taxonomy" id="1884261"/>
    <lineage>
        <taxon>Eukaryota</taxon>
        <taxon>Fungi</taxon>
        <taxon>Dikarya</taxon>
        <taxon>Basidiomycota</taxon>
        <taxon>Agaricomycotina</taxon>
        <taxon>Agaricomycetes</taxon>
        <taxon>Agaricomycetidae</taxon>
        <taxon>Agaricales</taxon>
        <taxon>Pleurotineae</taxon>
        <taxon>Pterulaceae</taxon>
        <taxon>Pterulicium</taxon>
    </lineage>
</organism>
<evidence type="ECO:0000256" key="1">
    <source>
        <dbReference type="SAM" id="MobiDB-lite"/>
    </source>
</evidence>
<proteinExistence type="predicted"/>
<dbReference type="Proteomes" id="UP000305067">
    <property type="component" value="Unassembled WGS sequence"/>
</dbReference>
<protein>
    <submittedName>
        <fullName evidence="2">Uncharacterized protein</fullName>
    </submittedName>
</protein>
<gene>
    <name evidence="2" type="ORF">BDV98DRAFT_580319</name>
</gene>